<organism evidence="3 4">
    <name type="scientific">Cohnella nanjingensis</name>
    <dbReference type="NCBI Taxonomy" id="1387779"/>
    <lineage>
        <taxon>Bacteria</taxon>
        <taxon>Bacillati</taxon>
        <taxon>Bacillota</taxon>
        <taxon>Bacilli</taxon>
        <taxon>Bacillales</taxon>
        <taxon>Paenibacillaceae</taxon>
        <taxon>Cohnella</taxon>
    </lineage>
</organism>
<feature type="compositionally biased region" description="Basic and acidic residues" evidence="1">
    <location>
        <begin position="61"/>
        <end position="75"/>
    </location>
</feature>
<dbReference type="EMBL" id="JACJVP010000001">
    <property type="protein sequence ID" value="MBB6669242.1"/>
    <property type="molecule type" value="Genomic_DNA"/>
</dbReference>
<sequence>MAVFTVLVGIIAVILFFVIWHSVIQSAIDNSELAKTLKSIQTLLEQRQPPGMTHPSQVREWQSRRSSEDGGRDATEEVFEDEGCPGCGTLVSVERISCPECGLTLRDDS</sequence>
<gene>
    <name evidence="3" type="ORF">H7C19_00915</name>
</gene>
<evidence type="ECO:0008006" key="5">
    <source>
        <dbReference type="Google" id="ProtNLM"/>
    </source>
</evidence>
<evidence type="ECO:0000256" key="2">
    <source>
        <dbReference type="SAM" id="Phobius"/>
    </source>
</evidence>
<keyword evidence="4" id="KW-1185">Reference proteome</keyword>
<name>A0A7X0RKQ2_9BACL</name>
<dbReference type="AlphaFoldDB" id="A0A7X0RKQ2"/>
<dbReference type="Proteomes" id="UP000547209">
    <property type="component" value="Unassembled WGS sequence"/>
</dbReference>
<protein>
    <recommendedName>
        <fullName evidence="5">Zinc ribbon domain-containing protein</fullName>
    </recommendedName>
</protein>
<keyword evidence="2" id="KW-1133">Transmembrane helix</keyword>
<evidence type="ECO:0000313" key="3">
    <source>
        <dbReference type="EMBL" id="MBB6669242.1"/>
    </source>
</evidence>
<accession>A0A7X0RKQ2</accession>
<keyword evidence="2" id="KW-0472">Membrane</keyword>
<keyword evidence="2" id="KW-0812">Transmembrane</keyword>
<reference evidence="3 4" key="1">
    <citation type="submission" date="2020-08" db="EMBL/GenBank/DDBJ databases">
        <title>Cohnella phylogeny.</title>
        <authorList>
            <person name="Dunlap C."/>
        </authorList>
    </citation>
    <scope>NUCLEOTIDE SEQUENCE [LARGE SCALE GENOMIC DNA]</scope>
    <source>
        <strain evidence="3 4">DSM 28246</strain>
    </source>
</reference>
<comment type="caution">
    <text evidence="3">The sequence shown here is derived from an EMBL/GenBank/DDBJ whole genome shotgun (WGS) entry which is preliminary data.</text>
</comment>
<proteinExistence type="predicted"/>
<feature type="transmembrane region" description="Helical" evidence="2">
    <location>
        <begin position="6"/>
        <end position="28"/>
    </location>
</feature>
<evidence type="ECO:0000256" key="1">
    <source>
        <dbReference type="SAM" id="MobiDB-lite"/>
    </source>
</evidence>
<dbReference type="RefSeq" id="WP_185140672.1">
    <property type="nucleotide sequence ID" value="NZ_JACJVP010000001.1"/>
</dbReference>
<evidence type="ECO:0000313" key="4">
    <source>
        <dbReference type="Proteomes" id="UP000547209"/>
    </source>
</evidence>
<feature type="region of interest" description="Disordered" evidence="1">
    <location>
        <begin position="46"/>
        <end position="83"/>
    </location>
</feature>